<sequence length="201" mass="22758">MIISEVMKTTVMTGRPHEDAADVLTKMNREKIRHLPVVNEEERLIGIISDRDLASASKNTLDEIMITDVHTAFPGDFVEEAAWTMMENKIHCLPVVDGEDKIIGIITDTDLLKTLVTLTGADRPSSRIEIEVDDKPGMLAEVTEAVRVSGLNIRSLFILPGKEQSMRIVMRVQTMNPHPLLELFSQKNWEILWPKESEWNI</sequence>
<proteinExistence type="predicted"/>
<protein>
    <recommendedName>
        <fullName evidence="3">CBS domain-containing protein</fullName>
    </recommendedName>
</protein>
<feature type="domain" description="CBS" evidence="3">
    <location>
        <begin position="7"/>
        <end position="63"/>
    </location>
</feature>
<dbReference type="Pfam" id="PF00571">
    <property type="entry name" value="CBS"/>
    <property type="match status" value="2"/>
</dbReference>
<dbReference type="InterPro" id="IPR046342">
    <property type="entry name" value="CBS_dom_sf"/>
</dbReference>
<dbReference type="Proteomes" id="UP000243650">
    <property type="component" value="Unassembled WGS sequence"/>
</dbReference>
<feature type="domain" description="CBS" evidence="3">
    <location>
        <begin position="65"/>
        <end position="123"/>
    </location>
</feature>
<dbReference type="SMART" id="SM00116">
    <property type="entry name" value="CBS"/>
    <property type="match status" value="2"/>
</dbReference>
<comment type="caution">
    <text evidence="4">The sequence shown here is derived from an EMBL/GenBank/DDBJ whole genome shotgun (WGS) entry which is preliminary data.</text>
</comment>
<dbReference type="SUPFAM" id="SSF55021">
    <property type="entry name" value="ACT-like"/>
    <property type="match status" value="1"/>
</dbReference>
<keyword evidence="1 2" id="KW-0129">CBS domain</keyword>
<dbReference type="Gene3D" id="3.10.580.10">
    <property type="entry name" value="CBS-domain"/>
    <property type="match status" value="2"/>
</dbReference>
<dbReference type="Gene3D" id="3.30.70.260">
    <property type="match status" value="1"/>
</dbReference>
<evidence type="ECO:0000313" key="5">
    <source>
        <dbReference type="Proteomes" id="UP000243650"/>
    </source>
</evidence>
<evidence type="ECO:0000256" key="2">
    <source>
        <dbReference type="PROSITE-ProRule" id="PRU00703"/>
    </source>
</evidence>
<dbReference type="AlphaFoldDB" id="A0A2P6MGJ5"/>
<name>A0A2P6MGJ5_ALKUR</name>
<evidence type="ECO:0000256" key="1">
    <source>
        <dbReference type="ARBA" id="ARBA00023122"/>
    </source>
</evidence>
<dbReference type="PANTHER" id="PTHR43080:SF2">
    <property type="entry name" value="CBS DOMAIN-CONTAINING PROTEIN"/>
    <property type="match status" value="1"/>
</dbReference>
<dbReference type="PANTHER" id="PTHR43080">
    <property type="entry name" value="CBS DOMAIN-CONTAINING PROTEIN CBSX3, MITOCHONDRIAL"/>
    <property type="match status" value="1"/>
</dbReference>
<keyword evidence="5" id="KW-1185">Reference proteome</keyword>
<dbReference type="RefSeq" id="WP_105959254.1">
    <property type="nucleotide sequence ID" value="NZ_PVNS01000008.1"/>
</dbReference>
<gene>
    <name evidence="4" type="ORF">C6I21_09645</name>
</gene>
<dbReference type="CDD" id="cd04584">
    <property type="entry name" value="CBS_pair_AcuB_like"/>
    <property type="match status" value="1"/>
</dbReference>
<reference evidence="4 5" key="1">
    <citation type="submission" date="2018-03" db="EMBL/GenBank/DDBJ databases">
        <title>Bacillus urumqiensis sp. nov., a moderately haloalkaliphilic bacterium isolated from a salt lake.</title>
        <authorList>
            <person name="Zhao B."/>
            <person name="Liao Z."/>
        </authorList>
    </citation>
    <scope>NUCLEOTIDE SEQUENCE [LARGE SCALE GENOMIC DNA]</scope>
    <source>
        <strain evidence="4 5">BZ-SZ-XJ18</strain>
    </source>
</reference>
<evidence type="ECO:0000259" key="3">
    <source>
        <dbReference type="PROSITE" id="PS51371"/>
    </source>
</evidence>
<dbReference type="InterPro" id="IPR045865">
    <property type="entry name" value="ACT-like_dom_sf"/>
</dbReference>
<dbReference type="EMBL" id="PVNS01000008">
    <property type="protein sequence ID" value="PRO65415.1"/>
    <property type="molecule type" value="Genomic_DNA"/>
</dbReference>
<dbReference type="PROSITE" id="PS51371">
    <property type="entry name" value="CBS"/>
    <property type="match status" value="2"/>
</dbReference>
<dbReference type="InterPro" id="IPR051257">
    <property type="entry name" value="Diverse_CBS-Domain"/>
</dbReference>
<organism evidence="4 5">
    <name type="scientific">Alkalicoccus urumqiensis</name>
    <name type="common">Bacillus urumqiensis</name>
    <dbReference type="NCBI Taxonomy" id="1548213"/>
    <lineage>
        <taxon>Bacteria</taxon>
        <taxon>Bacillati</taxon>
        <taxon>Bacillota</taxon>
        <taxon>Bacilli</taxon>
        <taxon>Bacillales</taxon>
        <taxon>Bacillaceae</taxon>
        <taxon>Alkalicoccus</taxon>
    </lineage>
</organism>
<dbReference type="InterPro" id="IPR000644">
    <property type="entry name" value="CBS_dom"/>
</dbReference>
<dbReference type="OrthoDB" id="9781631at2"/>
<evidence type="ECO:0000313" key="4">
    <source>
        <dbReference type="EMBL" id="PRO65415.1"/>
    </source>
</evidence>
<dbReference type="SUPFAM" id="SSF54631">
    <property type="entry name" value="CBS-domain pair"/>
    <property type="match status" value="1"/>
</dbReference>
<accession>A0A2P6MGJ5</accession>